<dbReference type="SUPFAM" id="SSF55021">
    <property type="entry name" value="ACT-like"/>
    <property type="match status" value="1"/>
</dbReference>
<dbReference type="Pfam" id="PF13840">
    <property type="entry name" value="ACT_7"/>
    <property type="match status" value="1"/>
</dbReference>
<evidence type="ECO:0000313" key="2">
    <source>
        <dbReference type="EMBL" id="VHO05478.1"/>
    </source>
</evidence>
<dbReference type="EMBL" id="CAAJGR010000128">
    <property type="protein sequence ID" value="VHO05478.1"/>
    <property type="molecule type" value="Genomic_DNA"/>
</dbReference>
<dbReference type="InterPro" id="IPR027795">
    <property type="entry name" value="CASTOR_ACT_dom"/>
</dbReference>
<feature type="domain" description="CASTOR ACT" evidence="1">
    <location>
        <begin position="66"/>
        <end position="125"/>
    </location>
</feature>
<sequence>MIPYSTQQVIAQSDFYLETELFYVVQASKVHTPPLHRLICRDEKEITVITTEAGLTDLDIIDRNKEQWRLFVINCANPFYCVGFLTAISTAMTNAGLDILLTSTFSRDLVFVPQQHSSQATELLQQLGFRQQKALQPVA</sequence>
<evidence type="ECO:0000259" key="1">
    <source>
        <dbReference type="Pfam" id="PF13840"/>
    </source>
</evidence>
<dbReference type="AlphaFoldDB" id="A0A486XSB4"/>
<accession>A0A486XSB4</accession>
<gene>
    <name evidence="2" type="ORF">BAL341_2562</name>
</gene>
<name>A0A486XSB4_9GAMM</name>
<protein>
    <recommendedName>
        <fullName evidence="1">CASTOR ACT domain-containing protein</fullName>
    </recommendedName>
</protein>
<dbReference type="Gene3D" id="3.30.2130.10">
    <property type="entry name" value="VC0802-like"/>
    <property type="match status" value="1"/>
</dbReference>
<proteinExistence type="predicted"/>
<organism evidence="2">
    <name type="scientific">Rheinheimera sp. BAL341</name>
    <dbReference type="NCBI Taxonomy" id="1708203"/>
    <lineage>
        <taxon>Bacteria</taxon>
        <taxon>Pseudomonadati</taxon>
        <taxon>Pseudomonadota</taxon>
        <taxon>Gammaproteobacteria</taxon>
        <taxon>Chromatiales</taxon>
        <taxon>Chromatiaceae</taxon>
        <taxon>Rheinheimera</taxon>
    </lineage>
</organism>
<dbReference type="InterPro" id="IPR045865">
    <property type="entry name" value="ACT-like_dom_sf"/>
</dbReference>
<reference evidence="2" key="1">
    <citation type="submission" date="2019-04" db="EMBL/GenBank/DDBJ databases">
        <authorList>
            <person name="Brambilla D."/>
        </authorList>
    </citation>
    <scope>NUCLEOTIDE SEQUENCE</scope>
    <source>
        <strain evidence="2">BAL1</strain>
    </source>
</reference>